<dbReference type="OrthoDB" id="6427446at2759"/>
<dbReference type="Proteomes" id="UP000499080">
    <property type="component" value="Unassembled WGS sequence"/>
</dbReference>
<proteinExistence type="predicted"/>
<protein>
    <submittedName>
        <fullName evidence="1">Uncharacterized protein</fullName>
    </submittedName>
</protein>
<gene>
    <name evidence="1" type="ORF">AVEN_163194_1</name>
</gene>
<sequence>MRLLDEFFSIEFDPVKDTIAIFIAKIKRIVKRLADTGNPLDDVYSPQLYRTDSRYNSGSYYRIFTKLVSIKCLEENIPNKPVSSKHFQTILSTDYYFHGLDYFHGLSKHRSNFVSIA</sequence>
<comment type="caution">
    <text evidence="1">The sequence shown here is derived from an EMBL/GenBank/DDBJ whole genome shotgun (WGS) entry which is preliminary data.</text>
</comment>
<evidence type="ECO:0000313" key="1">
    <source>
        <dbReference type="EMBL" id="GBM73392.1"/>
    </source>
</evidence>
<name>A0A4Y2I7L5_ARAVE</name>
<evidence type="ECO:0000313" key="2">
    <source>
        <dbReference type="Proteomes" id="UP000499080"/>
    </source>
</evidence>
<dbReference type="AlphaFoldDB" id="A0A4Y2I7L5"/>
<accession>A0A4Y2I7L5</accession>
<reference evidence="1 2" key="1">
    <citation type="journal article" date="2019" name="Sci. Rep.">
        <title>Orb-weaving spider Araneus ventricosus genome elucidates the spidroin gene catalogue.</title>
        <authorList>
            <person name="Kono N."/>
            <person name="Nakamura H."/>
            <person name="Ohtoshi R."/>
            <person name="Moran D.A.P."/>
            <person name="Shinohara A."/>
            <person name="Yoshida Y."/>
            <person name="Fujiwara M."/>
            <person name="Mori M."/>
            <person name="Tomita M."/>
            <person name="Arakawa K."/>
        </authorList>
    </citation>
    <scope>NUCLEOTIDE SEQUENCE [LARGE SCALE GENOMIC DNA]</scope>
</reference>
<organism evidence="1 2">
    <name type="scientific">Araneus ventricosus</name>
    <name type="common">Orbweaver spider</name>
    <name type="synonym">Epeira ventricosa</name>
    <dbReference type="NCBI Taxonomy" id="182803"/>
    <lineage>
        <taxon>Eukaryota</taxon>
        <taxon>Metazoa</taxon>
        <taxon>Ecdysozoa</taxon>
        <taxon>Arthropoda</taxon>
        <taxon>Chelicerata</taxon>
        <taxon>Arachnida</taxon>
        <taxon>Araneae</taxon>
        <taxon>Araneomorphae</taxon>
        <taxon>Entelegynae</taxon>
        <taxon>Araneoidea</taxon>
        <taxon>Araneidae</taxon>
        <taxon>Araneus</taxon>
    </lineage>
</organism>
<keyword evidence="2" id="KW-1185">Reference proteome</keyword>
<dbReference type="EMBL" id="BGPR01002436">
    <property type="protein sequence ID" value="GBM73392.1"/>
    <property type="molecule type" value="Genomic_DNA"/>
</dbReference>